<gene>
    <name evidence="2" type="ORF">RFI_29913</name>
</gene>
<evidence type="ECO:0000313" key="2">
    <source>
        <dbReference type="EMBL" id="ETO07479.1"/>
    </source>
</evidence>
<name>X6M0U2_RETFI</name>
<dbReference type="EMBL" id="ASPP01026124">
    <property type="protein sequence ID" value="ETO07479.1"/>
    <property type="molecule type" value="Genomic_DNA"/>
</dbReference>
<sequence length="92" mass="10243">MKNREKSVIGKKRGINEIEGGKTDADAPPTKKAKGETTETKEEEKKTTESKSGEEKKEEKKEEGPVLKIVCYNVNGMRAALKKKLEEYISTG</sequence>
<protein>
    <submittedName>
        <fullName evidence="2">Uncharacterized protein</fullName>
    </submittedName>
</protein>
<feature type="compositionally biased region" description="Basic and acidic residues" evidence="1">
    <location>
        <begin position="33"/>
        <end position="65"/>
    </location>
</feature>
<comment type="caution">
    <text evidence="2">The sequence shown here is derived from an EMBL/GenBank/DDBJ whole genome shotgun (WGS) entry which is preliminary data.</text>
</comment>
<dbReference type="Gene3D" id="3.60.10.10">
    <property type="entry name" value="Endonuclease/exonuclease/phosphatase"/>
    <property type="match status" value="1"/>
</dbReference>
<evidence type="ECO:0000256" key="1">
    <source>
        <dbReference type="SAM" id="MobiDB-lite"/>
    </source>
</evidence>
<feature type="compositionally biased region" description="Basic and acidic residues" evidence="1">
    <location>
        <begin position="1"/>
        <end position="25"/>
    </location>
</feature>
<proteinExistence type="predicted"/>
<dbReference type="AlphaFoldDB" id="X6M0U2"/>
<dbReference type="Proteomes" id="UP000023152">
    <property type="component" value="Unassembled WGS sequence"/>
</dbReference>
<accession>X6M0U2</accession>
<dbReference type="InterPro" id="IPR036691">
    <property type="entry name" value="Endo/exonu/phosph_ase_sf"/>
</dbReference>
<evidence type="ECO:0000313" key="3">
    <source>
        <dbReference type="Proteomes" id="UP000023152"/>
    </source>
</evidence>
<reference evidence="2 3" key="1">
    <citation type="journal article" date="2013" name="Curr. Biol.">
        <title>The Genome of the Foraminiferan Reticulomyxa filosa.</title>
        <authorList>
            <person name="Glockner G."/>
            <person name="Hulsmann N."/>
            <person name="Schleicher M."/>
            <person name="Noegel A.A."/>
            <person name="Eichinger L."/>
            <person name="Gallinger C."/>
            <person name="Pawlowski J."/>
            <person name="Sierra R."/>
            <person name="Euteneuer U."/>
            <person name="Pillet L."/>
            <person name="Moustafa A."/>
            <person name="Platzer M."/>
            <person name="Groth M."/>
            <person name="Szafranski K."/>
            <person name="Schliwa M."/>
        </authorList>
    </citation>
    <scope>NUCLEOTIDE SEQUENCE [LARGE SCALE GENOMIC DNA]</scope>
</reference>
<keyword evidence="3" id="KW-1185">Reference proteome</keyword>
<feature type="region of interest" description="Disordered" evidence="1">
    <location>
        <begin position="1"/>
        <end position="66"/>
    </location>
</feature>
<organism evidence="2 3">
    <name type="scientific">Reticulomyxa filosa</name>
    <dbReference type="NCBI Taxonomy" id="46433"/>
    <lineage>
        <taxon>Eukaryota</taxon>
        <taxon>Sar</taxon>
        <taxon>Rhizaria</taxon>
        <taxon>Retaria</taxon>
        <taxon>Foraminifera</taxon>
        <taxon>Monothalamids</taxon>
        <taxon>Reticulomyxidae</taxon>
        <taxon>Reticulomyxa</taxon>
    </lineage>
</organism>